<keyword evidence="1" id="KW-0175">Coiled coil</keyword>
<gene>
    <name evidence="2" type="ORF">BTU61_01405</name>
</gene>
<dbReference type="Proteomes" id="UP001138780">
    <property type="component" value="Unassembled WGS sequence"/>
</dbReference>
<proteinExistence type="predicted"/>
<accession>A0A9X0WN18</accession>
<comment type="caution">
    <text evidence="2">The sequence shown here is derived from an EMBL/GenBank/DDBJ whole genome shotgun (WGS) entry which is preliminary data.</text>
</comment>
<sequence length="97" mass="11645">MLLRIGIFRKENAMNKRTKKKQLEIEVKQLKSELFLLSSENLQLFDKLNECKTELNTLSQALKRHEVICEKNIEQTNKEFDSIKKELKRSKKSFFKR</sequence>
<protein>
    <submittedName>
        <fullName evidence="2">Uncharacterized protein</fullName>
    </submittedName>
</protein>
<dbReference type="AlphaFoldDB" id="A0A9X0WN18"/>
<feature type="coiled-coil region" evidence="1">
    <location>
        <begin position="13"/>
        <end position="93"/>
    </location>
</feature>
<evidence type="ECO:0000313" key="3">
    <source>
        <dbReference type="Proteomes" id="UP001138780"/>
    </source>
</evidence>
<organism evidence="2 3">
    <name type="scientific">Streptococcus lactarius</name>
    <dbReference type="NCBI Taxonomy" id="684066"/>
    <lineage>
        <taxon>Bacteria</taxon>
        <taxon>Bacillati</taxon>
        <taxon>Bacillota</taxon>
        <taxon>Bacilli</taxon>
        <taxon>Lactobacillales</taxon>
        <taxon>Streptococcaceae</taxon>
        <taxon>Streptococcus</taxon>
    </lineage>
</organism>
<evidence type="ECO:0000313" key="2">
    <source>
        <dbReference type="EMBL" id="MBK4778869.1"/>
    </source>
</evidence>
<evidence type="ECO:0000256" key="1">
    <source>
        <dbReference type="SAM" id="Coils"/>
    </source>
</evidence>
<reference evidence="2" key="1">
    <citation type="submission" date="2016-12" db="EMBL/GenBank/DDBJ databases">
        <title>Draft genome of Streptococcus lactarius CCUG 66490T type strain.</title>
        <authorList>
            <person name="Salva-Serra F."/>
            <person name="Engstrom-Jakobsson H."/>
            <person name="Thorell K."/>
            <person name="Gomila M."/>
            <person name="Gonzales-Siles L."/>
            <person name="Busquets A."/>
            <person name="Jaen-Luchoro D."/>
            <person name="Karlsson R."/>
            <person name="Kristiansson E."/>
            <person name="Moore E."/>
        </authorList>
    </citation>
    <scope>NUCLEOTIDE SEQUENCE</scope>
    <source>
        <strain evidence="2">CCUG 66490</strain>
    </source>
</reference>
<dbReference type="EMBL" id="MRXX01000001">
    <property type="protein sequence ID" value="MBK4778869.1"/>
    <property type="molecule type" value="Genomic_DNA"/>
</dbReference>
<name>A0A9X0WN18_9STRE</name>